<comment type="caution">
    <text evidence="4">The sequence shown here is derived from an EMBL/GenBank/DDBJ whole genome shotgun (WGS) entry which is preliminary data.</text>
</comment>
<keyword evidence="2" id="KW-0812">Transmembrane</keyword>
<sequence>MGFLVKKISLLFFLLIFLFLIDCGKESHEESLTQASDELKISSSSREKKMSPSAPAMEESGESSPLSKDKTIGPVFLPIQNQQERLLEFQIDLSYETLDLVKTRKDFLSFISKYGFIENSSATNSNAPYMNVKIHIKADKLYEALLELDTYGTLLNENITTIDHTEGMVWEKIKSTREKIRYSRRVTANNQTTSNSKNWEAIEESISASEESLDQTELQIWRINDKVKWATLNVSFSVPTPTDKIIVPKYQNALVGITNLFLELTYLLVWMIPFFLLVGILYLPAKKIIHWFQQKKV</sequence>
<organism evidence="4 5">
    <name type="scientific">Leptospira bouyouniensis</name>
    <dbReference type="NCBI Taxonomy" id="2484911"/>
    <lineage>
        <taxon>Bacteria</taxon>
        <taxon>Pseudomonadati</taxon>
        <taxon>Spirochaetota</taxon>
        <taxon>Spirochaetia</taxon>
        <taxon>Leptospirales</taxon>
        <taxon>Leptospiraceae</taxon>
        <taxon>Leptospira</taxon>
    </lineage>
</organism>
<name>A0ABY2L9X0_9LEPT</name>
<keyword evidence="2" id="KW-0472">Membrane</keyword>
<keyword evidence="2" id="KW-1133">Transmembrane helix</keyword>
<dbReference type="EMBL" id="RQFD01000008">
    <property type="protein sequence ID" value="TGK51153.1"/>
    <property type="molecule type" value="Genomic_DNA"/>
</dbReference>
<feature type="region of interest" description="Disordered" evidence="1">
    <location>
        <begin position="34"/>
        <end position="69"/>
    </location>
</feature>
<keyword evidence="5" id="KW-1185">Reference proteome</keyword>
<feature type="domain" description="DUF4349" evidence="3">
    <location>
        <begin position="92"/>
        <end position="284"/>
    </location>
</feature>
<gene>
    <name evidence="4" type="ORF">EHQ10_05915</name>
</gene>
<feature type="compositionally biased region" description="Basic and acidic residues" evidence="1">
    <location>
        <begin position="34"/>
        <end position="50"/>
    </location>
</feature>
<feature type="transmembrane region" description="Helical" evidence="2">
    <location>
        <begin position="264"/>
        <end position="285"/>
    </location>
</feature>
<evidence type="ECO:0000313" key="5">
    <source>
        <dbReference type="Proteomes" id="UP000297617"/>
    </source>
</evidence>
<dbReference type="Proteomes" id="UP000297617">
    <property type="component" value="Unassembled WGS sequence"/>
</dbReference>
<reference evidence="5" key="1">
    <citation type="journal article" date="2019" name="PLoS Negl. Trop. Dis.">
        <title>Revisiting the worldwide diversity of Leptospira species in the environment.</title>
        <authorList>
            <person name="Vincent A.T."/>
            <person name="Schiettekatte O."/>
            <person name="Bourhy P."/>
            <person name="Veyrier F.J."/>
            <person name="Picardeau M."/>
        </authorList>
    </citation>
    <scope>NUCLEOTIDE SEQUENCE [LARGE SCALE GENOMIC DNA]</scope>
    <source>
        <strain evidence="5">201800295</strain>
    </source>
</reference>
<evidence type="ECO:0000256" key="2">
    <source>
        <dbReference type="SAM" id="Phobius"/>
    </source>
</evidence>
<dbReference type="InterPro" id="IPR025645">
    <property type="entry name" value="DUF4349"/>
</dbReference>
<dbReference type="Pfam" id="PF14257">
    <property type="entry name" value="DUF4349"/>
    <property type="match status" value="1"/>
</dbReference>
<proteinExistence type="predicted"/>
<accession>A0ABY2L9X0</accession>
<evidence type="ECO:0000313" key="4">
    <source>
        <dbReference type="EMBL" id="TGK51153.1"/>
    </source>
</evidence>
<evidence type="ECO:0000256" key="1">
    <source>
        <dbReference type="SAM" id="MobiDB-lite"/>
    </source>
</evidence>
<evidence type="ECO:0000259" key="3">
    <source>
        <dbReference type="Pfam" id="PF14257"/>
    </source>
</evidence>
<protein>
    <submittedName>
        <fullName evidence="4">DUF4349 domain-containing protein</fullName>
    </submittedName>
</protein>